<evidence type="ECO:0000256" key="1">
    <source>
        <dbReference type="SAM" id="Phobius"/>
    </source>
</evidence>
<keyword evidence="1" id="KW-1133">Transmembrane helix</keyword>
<keyword evidence="3" id="KW-1185">Reference proteome</keyword>
<evidence type="ECO:0000313" key="3">
    <source>
        <dbReference type="Proteomes" id="UP000719412"/>
    </source>
</evidence>
<sequence>MQYMEDKLEQMERHQKKNNIVIYGMELTKEKNETLEKKLEEWIKNNLGIDVEIESVYKINKEMYVGQVDESDESPPLIPALNPFLLFFIYLLNTFCVFLTALHRNRTLPKHPKRIVTSTVQREDRYVTRRLRRAPQRKARNREVLQGYNEQVMGFVSVYNANHEYRRLKLKNGENCPDYGKWVTNYLTCFRFDANPTSESSDTVDSKSQKYEGDAELFPLPLSEFRIHCRSTTGVDELFQPDEEPSQEIVVLADSTMLTRSVPADTVTVYKKFYP</sequence>
<organism evidence="2 3">
    <name type="scientific">Tenebrio molitor</name>
    <name type="common">Yellow mealworm beetle</name>
    <dbReference type="NCBI Taxonomy" id="7067"/>
    <lineage>
        <taxon>Eukaryota</taxon>
        <taxon>Metazoa</taxon>
        <taxon>Ecdysozoa</taxon>
        <taxon>Arthropoda</taxon>
        <taxon>Hexapoda</taxon>
        <taxon>Insecta</taxon>
        <taxon>Pterygota</taxon>
        <taxon>Neoptera</taxon>
        <taxon>Endopterygota</taxon>
        <taxon>Coleoptera</taxon>
        <taxon>Polyphaga</taxon>
        <taxon>Cucujiformia</taxon>
        <taxon>Tenebrionidae</taxon>
        <taxon>Tenebrio</taxon>
    </lineage>
</organism>
<protein>
    <submittedName>
        <fullName evidence="2">Uncharacterized protein</fullName>
    </submittedName>
</protein>
<evidence type="ECO:0000313" key="2">
    <source>
        <dbReference type="EMBL" id="KAH0812395.1"/>
    </source>
</evidence>
<proteinExistence type="predicted"/>
<reference evidence="2" key="2">
    <citation type="submission" date="2021-08" db="EMBL/GenBank/DDBJ databases">
        <authorList>
            <person name="Eriksson T."/>
        </authorList>
    </citation>
    <scope>NUCLEOTIDE SEQUENCE</scope>
    <source>
        <strain evidence="2">Stoneville</strain>
        <tissue evidence="2">Whole head</tissue>
    </source>
</reference>
<keyword evidence="1" id="KW-0472">Membrane</keyword>
<dbReference type="EMBL" id="JABDTM020026080">
    <property type="protein sequence ID" value="KAH0812395.1"/>
    <property type="molecule type" value="Genomic_DNA"/>
</dbReference>
<reference evidence="2" key="1">
    <citation type="journal article" date="2020" name="J Insects Food Feed">
        <title>The yellow mealworm (Tenebrio molitor) genome: a resource for the emerging insects as food and feed industry.</title>
        <authorList>
            <person name="Eriksson T."/>
            <person name="Andere A."/>
            <person name="Kelstrup H."/>
            <person name="Emery V."/>
            <person name="Picard C."/>
        </authorList>
    </citation>
    <scope>NUCLEOTIDE SEQUENCE</scope>
    <source>
        <strain evidence="2">Stoneville</strain>
        <tissue evidence="2">Whole head</tissue>
    </source>
</reference>
<dbReference type="Proteomes" id="UP000719412">
    <property type="component" value="Unassembled WGS sequence"/>
</dbReference>
<dbReference type="AlphaFoldDB" id="A0A8J6H5S1"/>
<gene>
    <name evidence="2" type="ORF">GEV33_010397</name>
</gene>
<comment type="caution">
    <text evidence="2">The sequence shown here is derived from an EMBL/GenBank/DDBJ whole genome shotgun (WGS) entry which is preliminary data.</text>
</comment>
<accession>A0A8J6H5S1</accession>
<feature type="transmembrane region" description="Helical" evidence="1">
    <location>
        <begin position="84"/>
        <end position="102"/>
    </location>
</feature>
<name>A0A8J6H5S1_TENMO</name>
<keyword evidence="1" id="KW-0812">Transmembrane</keyword>